<organism evidence="2 3">
    <name type="scientific">Tribolium castaneum</name>
    <name type="common">Red flour beetle</name>
    <dbReference type="NCBI Taxonomy" id="7070"/>
    <lineage>
        <taxon>Eukaryota</taxon>
        <taxon>Metazoa</taxon>
        <taxon>Ecdysozoa</taxon>
        <taxon>Arthropoda</taxon>
        <taxon>Hexapoda</taxon>
        <taxon>Insecta</taxon>
        <taxon>Pterygota</taxon>
        <taxon>Neoptera</taxon>
        <taxon>Endopterygota</taxon>
        <taxon>Coleoptera</taxon>
        <taxon>Polyphaga</taxon>
        <taxon>Cucujiformia</taxon>
        <taxon>Tenebrionidae</taxon>
        <taxon>Tenebrionidae incertae sedis</taxon>
        <taxon>Tribolium</taxon>
    </lineage>
</organism>
<evidence type="ECO:0000256" key="1">
    <source>
        <dbReference type="SAM" id="MobiDB-lite"/>
    </source>
</evidence>
<dbReference type="Proteomes" id="UP000007266">
    <property type="component" value="Linkage group 2"/>
</dbReference>
<reference evidence="2 3" key="2">
    <citation type="journal article" date="2010" name="Nucleic Acids Res.">
        <title>BeetleBase in 2010: revisions to provide comprehensive genomic information for Tribolium castaneum.</title>
        <authorList>
            <person name="Kim H.S."/>
            <person name="Murphy T."/>
            <person name="Xia J."/>
            <person name="Caragea D."/>
            <person name="Park Y."/>
            <person name="Beeman R.W."/>
            <person name="Lorenzen M.D."/>
            <person name="Butcher S."/>
            <person name="Manak J.R."/>
            <person name="Brown S.J."/>
        </authorList>
    </citation>
    <scope>GENOME REANNOTATION</scope>
    <source>
        <strain evidence="2 3">Georgia GA2</strain>
    </source>
</reference>
<name>A0A139WMI3_TRICA</name>
<evidence type="ECO:0000313" key="2">
    <source>
        <dbReference type="EMBL" id="KYB29025.1"/>
    </source>
</evidence>
<sequence>MSEVLVLPSKGRGGRGNDDDEASRSRRSAKCNAWKRSCQLSPSKGGTGIPSIVHSRPMCGGRTFLLMLFMRMNRQCKVTLVEARRRRHSVLVAVIPCRADKRLPAALLHLLQTWQSKAKLTGDTSDVLTRSVTALPPSPTRCVVMIVVMLLNEQRVGKG</sequence>
<dbReference type="AlphaFoldDB" id="A0A139WMI3"/>
<reference evidence="2 3" key="1">
    <citation type="journal article" date="2008" name="Nature">
        <title>The genome of the model beetle and pest Tribolium castaneum.</title>
        <authorList>
            <consortium name="Tribolium Genome Sequencing Consortium"/>
            <person name="Richards S."/>
            <person name="Gibbs R.A."/>
            <person name="Weinstock G.M."/>
            <person name="Brown S.J."/>
            <person name="Denell R."/>
            <person name="Beeman R.W."/>
            <person name="Gibbs R."/>
            <person name="Beeman R.W."/>
            <person name="Brown S.J."/>
            <person name="Bucher G."/>
            <person name="Friedrich M."/>
            <person name="Grimmelikhuijzen C.J."/>
            <person name="Klingler M."/>
            <person name="Lorenzen M."/>
            <person name="Richards S."/>
            <person name="Roth S."/>
            <person name="Schroder R."/>
            <person name="Tautz D."/>
            <person name="Zdobnov E.M."/>
            <person name="Muzny D."/>
            <person name="Gibbs R.A."/>
            <person name="Weinstock G.M."/>
            <person name="Attaway T."/>
            <person name="Bell S."/>
            <person name="Buhay C.J."/>
            <person name="Chandrabose M.N."/>
            <person name="Chavez D."/>
            <person name="Clerk-Blankenburg K.P."/>
            <person name="Cree A."/>
            <person name="Dao M."/>
            <person name="Davis C."/>
            <person name="Chacko J."/>
            <person name="Dinh H."/>
            <person name="Dugan-Rocha S."/>
            <person name="Fowler G."/>
            <person name="Garner T.T."/>
            <person name="Garnes J."/>
            <person name="Gnirke A."/>
            <person name="Hawes A."/>
            <person name="Hernandez J."/>
            <person name="Hines S."/>
            <person name="Holder M."/>
            <person name="Hume J."/>
            <person name="Jhangiani S.N."/>
            <person name="Joshi V."/>
            <person name="Khan Z.M."/>
            <person name="Jackson L."/>
            <person name="Kovar C."/>
            <person name="Kowis A."/>
            <person name="Lee S."/>
            <person name="Lewis L.R."/>
            <person name="Margolis J."/>
            <person name="Morgan M."/>
            <person name="Nazareth L.V."/>
            <person name="Nguyen N."/>
            <person name="Okwuonu G."/>
            <person name="Parker D."/>
            <person name="Richards S."/>
            <person name="Ruiz S.J."/>
            <person name="Santibanez J."/>
            <person name="Savard J."/>
            <person name="Scherer S.E."/>
            <person name="Schneider B."/>
            <person name="Sodergren E."/>
            <person name="Tautz D."/>
            <person name="Vattahil S."/>
            <person name="Villasana D."/>
            <person name="White C.S."/>
            <person name="Wright R."/>
            <person name="Park Y."/>
            <person name="Beeman R.W."/>
            <person name="Lord J."/>
            <person name="Oppert B."/>
            <person name="Lorenzen M."/>
            <person name="Brown S."/>
            <person name="Wang L."/>
            <person name="Savard J."/>
            <person name="Tautz D."/>
            <person name="Richards S."/>
            <person name="Weinstock G."/>
            <person name="Gibbs R.A."/>
            <person name="Liu Y."/>
            <person name="Worley K."/>
            <person name="Weinstock G."/>
            <person name="Elsik C.G."/>
            <person name="Reese J.T."/>
            <person name="Elhaik E."/>
            <person name="Landan G."/>
            <person name="Graur D."/>
            <person name="Arensburger P."/>
            <person name="Atkinson P."/>
            <person name="Beeman R.W."/>
            <person name="Beidler J."/>
            <person name="Brown S.J."/>
            <person name="Demuth J.P."/>
            <person name="Drury D.W."/>
            <person name="Du Y.Z."/>
            <person name="Fujiwara H."/>
            <person name="Lorenzen M."/>
            <person name="Maselli V."/>
            <person name="Osanai M."/>
            <person name="Park Y."/>
            <person name="Robertson H.M."/>
            <person name="Tu Z."/>
            <person name="Wang J.J."/>
            <person name="Wang S."/>
            <person name="Richards S."/>
            <person name="Song H."/>
            <person name="Zhang L."/>
            <person name="Sodergren E."/>
            <person name="Werner D."/>
            <person name="Stanke M."/>
            <person name="Morgenstern B."/>
            <person name="Solovyev V."/>
            <person name="Kosarev P."/>
            <person name="Brown G."/>
            <person name="Chen H.C."/>
            <person name="Ermolaeva O."/>
            <person name="Hlavina W."/>
            <person name="Kapustin Y."/>
            <person name="Kiryutin B."/>
            <person name="Kitts P."/>
            <person name="Maglott D."/>
            <person name="Pruitt K."/>
            <person name="Sapojnikov V."/>
            <person name="Souvorov A."/>
            <person name="Mackey A.J."/>
            <person name="Waterhouse R.M."/>
            <person name="Wyder S."/>
            <person name="Zdobnov E.M."/>
            <person name="Zdobnov E.M."/>
            <person name="Wyder S."/>
            <person name="Kriventseva E.V."/>
            <person name="Kadowaki T."/>
            <person name="Bork P."/>
            <person name="Aranda M."/>
            <person name="Bao R."/>
            <person name="Beermann A."/>
            <person name="Berns N."/>
            <person name="Bolognesi R."/>
            <person name="Bonneton F."/>
            <person name="Bopp D."/>
            <person name="Brown S.J."/>
            <person name="Bucher G."/>
            <person name="Butts T."/>
            <person name="Chaumot A."/>
            <person name="Denell R.E."/>
            <person name="Ferrier D.E."/>
            <person name="Friedrich M."/>
            <person name="Gordon C.M."/>
            <person name="Jindra M."/>
            <person name="Klingler M."/>
            <person name="Lan Q."/>
            <person name="Lattorff H.M."/>
            <person name="Laudet V."/>
            <person name="von Levetsow C."/>
            <person name="Liu Z."/>
            <person name="Lutz R."/>
            <person name="Lynch J.A."/>
            <person name="da Fonseca R.N."/>
            <person name="Posnien N."/>
            <person name="Reuter R."/>
            <person name="Roth S."/>
            <person name="Savard J."/>
            <person name="Schinko J.B."/>
            <person name="Schmitt C."/>
            <person name="Schoppmeier M."/>
            <person name="Schroder R."/>
            <person name="Shippy T.D."/>
            <person name="Simonnet F."/>
            <person name="Marques-Souza H."/>
            <person name="Tautz D."/>
            <person name="Tomoyasu Y."/>
            <person name="Trauner J."/>
            <person name="Van der Zee M."/>
            <person name="Vervoort M."/>
            <person name="Wittkopp N."/>
            <person name="Wimmer E.A."/>
            <person name="Yang X."/>
            <person name="Jones A.K."/>
            <person name="Sattelle D.B."/>
            <person name="Ebert P.R."/>
            <person name="Nelson D."/>
            <person name="Scott J.G."/>
            <person name="Beeman R.W."/>
            <person name="Muthukrishnan S."/>
            <person name="Kramer K.J."/>
            <person name="Arakane Y."/>
            <person name="Beeman R.W."/>
            <person name="Zhu Q."/>
            <person name="Hogenkamp D."/>
            <person name="Dixit R."/>
            <person name="Oppert B."/>
            <person name="Jiang H."/>
            <person name="Zou Z."/>
            <person name="Marshall J."/>
            <person name="Elpidina E."/>
            <person name="Vinokurov K."/>
            <person name="Oppert C."/>
            <person name="Zou Z."/>
            <person name="Evans J."/>
            <person name="Lu Z."/>
            <person name="Zhao P."/>
            <person name="Sumathipala N."/>
            <person name="Altincicek B."/>
            <person name="Vilcinskas A."/>
            <person name="Williams M."/>
            <person name="Hultmark D."/>
            <person name="Hetru C."/>
            <person name="Jiang H."/>
            <person name="Grimmelikhuijzen C.J."/>
            <person name="Hauser F."/>
            <person name="Cazzamali G."/>
            <person name="Williamson M."/>
            <person name="Park Y."/>
            <person name="Li B."/>
            <person name="Tanaka Y."/>
            <person name="Predel R."/>
            <person name="Neupert S."/>
            <person name="Schachtner J."/>
            <person name="Verleyen P."/>
            <person name="Raible F."/>
            <person name="Bork P."/>
            <person name="Friedrich M."/>
            <person name="Walden K.K."/>
            <person name="Robertson H.M."/>
            <person name="Angeli S."/>
            <person name="Foret S."/>
            <person name="Bucher G."/>
            <person name="Schuetz S."/>
            <person name="Maleszka R."/>
            <person name="Wimmer E.A."/>
            <person name="Beeman R.W."/>
            <person name="Lorenzen M."/>
            <person name="Tomoyasu Y."/>
            <person name="Miller S.C."/>
            <person name="Grossmann D."/>
            <person name="Bucher G."/>
        </authorList>
    </citation>
    <scope>NUCLEOTIDE SEQUENCE [LARGE SCALE GENOMIC DNA]</scope>
    <source>
        <strain evidence="2 3">Georgia GA2</strain>
    </source>
</reference>
<dbReference type="InParanoid" id="A0A139WMI3"/>
<proteinExistence type="predicted"/>
<keyword evidence="3" id="KW-1185">Reference proteome</keyword>
<dbReference type="EMBL" id="KQ971314">
    <property type="protein sequence ID" value="KYB29025.1"/>
    <property type="molecule type" value="Genomic_DNA"/>
</dbReference>
<protein>
    <submittedName>
        <fullName evidence="2">Uncharacterized protein</fullName>
    </submittedName>
</protein>
<evidence type="ECO:0000313" key="3">
    <source>
        <dbReference type="Proteomes" id="UP000007266"/>
    </source>
</evidence>
<gene>
    <name evidence="2" type="primary">AUGUSTUS-3.0.2_34567</name>
    <name evidence="2" type="ORF">TcasGA2_TC034567</name>
</gene>
<feature type="region of interest" description="Disordered" evidence="1">
    <location>
        <begin position="1"/>
        <end position="26"/>
    </location>
</feature>
<accession>A0A139WMI3</accession>